<dbReference type="AlphaFoldDB" id="A0A0F9GUM0"/>
<proteinExistence type="predicted"/>
<name>A0A0F9GUM0_9ZZZZ</name>
<dbReference type="EMBL" id="LAZR01025081">
    <property type="protein sequence ID" value="KKL73060.1"/>
    <property type="molecule type" value="Genomic_DNA"/>
</dbReference>
<reference evidence="1" key="1">
    <citation type="journal article" date="2015" name="Nature">
        <title>Complex archaea that bridge the gap between prokaryotes and eukaryotes.</title>
        <authorList>
            <person name="Spang A."/>
            <person name="Saw J.H."/>
            <person name="Jorgensen S.L."/>
            <person name="Zaremba-Niedzwiedzka K."/>
            <person name="Martijn J."/>
            <person name="Lind A.E."/>
            <person name="van Eijk R."/>
            <person name="Schleper C."/>
            <person name="Guy L."/>
            <person name="Ettema T.J."/>
        </authorList>
    </citation>
    <scope>NUCLEOTIDE SEQUENCE</scope>
</reference>
<comment type="caution">
    <text evidence="1">The sequence shown here is derived from an EMBL/GenBank/DDBJ whole genome shotgun (WGS) entry which is preliminary data.</text>
</comment>
<sequence>MARRYAITGNEGAVSTSLQAALDLEGTAVVRPMVYDFMVGQDGTPPADNAILWTIERFTVTPTDTAVVPVAMEPGDVAATAVAGEDGGTTGTITTATEFLELPINQRASYRWVAAPGGEIICPAIVANGVTARVSSPAYTGTAKASIHYSE</sequence>
<evidence type="ECO:0000313" key="1">
    <source>
        <dbReference type="EMBL" id="KKL73060.1"/>
    </source>
</evidence>
<protein>
    <submittedName>
        <fullName evidence="1">Uncharacterized protein</fullName>
    </submittedName>
</protein>
<gene>
    <name evidence="1" type="ORF">LCGC14_2078700</name>
</gene>
<accession>A0A0F9GUM0</accession>
<organism evidence="1">
    <name type="scientific">marine sediment metagenome</name>
    <dbReference type="NCBI Taxonomy" id="412755"/>
    <lineage>
        <taxon>unclassified sequences</taxon>
        <taxon>metagenomes</taxon>
        <taxon>ecological metagenomes</taxon>
    </lineage>
</organism>